<dbReference type="GO" id="GO:0002058">
    <property type="term" value="F:uracil binding"/>
    <property type="evidence" value="ECO:0007669"/>
    <property type="project" value="TreeGrafter"/>
</dbReference>
<dbReference type="NCBIfam" id="NF006183">
    <property type="entry name" value="PRK08318.1"/>
    <property type="match status" value="1"/>
</dbReference>
<dbReference type="EMBL" id="HBEC01006711">
    <property type="protein sequence ID" value="CAD8282993.1"/>
    <property type="molecule type" value="Transcribed_RNA"/>
</dbReference>
<keyword evidence="3" id="KW-0560">Oxidoreductase</keyword>
<dbReference type="GO" id="GO:0006210">
    <property type="term" value="P:thymine catabolic process"/>
    <property type="evidence" value="ECO:0007669"/>
    <property type="project" value="TreeGrafter"/>
</dbReference>
<dbReference type="GO" id="GO:0017113">
    <property type="term" value="F:dihydropyrimidine dehydrogenase (NADP+) activity"/>
    <property type="evidence" value="ECO:0007669"/>
    <property type="project" value="UniProtKB-EC"/>
</dbReference>
<comment type="pathway">
    <text evidence="1">Amino-acid biosynthesis; beta-alanine biosynthesis.</text>
</comment>
<dbReference type="EC" id="1.3.1.2" evidence="2"/>
<dbReference type="EMBL" id="HBEC01006712">
    <property type="protein sequence ID" value="CAD8282994.1"/>
    <property type="molecule type" value="Transcribed_RNA"/>
</dbReference>
<evidence type="ECO:0000313" key="6">
    <source>
        <dbReference type="EMBL" id="CAD8282994.1"/>
    </source>
</evidence>
<protein>
    <recommendedName>
        <fullName evidence="2">dihydropyrimidine dehydrogenase (NADP(+))</fullName>
        <ecNumber evidence="2">1.3.1.2</ecNumber>
    </recommendedName>
</protein>
<accession>A0A6U2CV10</accession>
<dbReference type="UniPathway" id="UPA00131"/>
<dbReference type="Gene3D" id="3.20.20.70">
    <property type="entry name" value="Aldolase class I"/>
    <property type="match status" value="1"/>
</dbReference>
<evidence type="ECO:0000256" key="1">
    <source>
        <dbReference type="ARBA" id="ARBA00004668"/>
    </source>
</evidence>
<dbReference type="GO" id="GO:0050661">
    <property type="term" value="F:NADP binding"/>
    <property type="evidence" value="ECO:0007669"/>
    <property type="project" value="TreeGrafter"/>
</dbReference>
<evidence type="ECO:0000259" key="4">
    <source>
        <dbReference type="Pfam" id="PF01180"/>
    </source>
</evidence>
<dbReference type="GO" id="GO:0005737">
    <property type="term" value="C:cytoplasm"/>
    <property type="evidence" value="ECO:0007669"/>
    <property type="project" value="InterPro"/>
</dbReference>
<sequence>MQVQRAGAQAGCYARGSMTPCRVASRALGRRPLPLLVRAGRNGNGSGELYAELVQGRVTSGPDLSVTVNGLTFPNPFVIGSGPPGTNYQVMRKAFEEGWGGVIVKTLSLDSSKVVNVSPRYAKLRDSAGKVFGWENFELISDRPFETMLDEMKRLKQEYPKQVLIASIMEEYNKDAWEEIIGRCEEVGVDAFEINFSCPHGMPERKMGMAMGQDCELLGEVCGWINAAATKPVWAKMTPNVTDITDPASAALKNGCEGVAAINTIQSVMGVDLDTLRPHPTVEGYSTPGGYSYKAVKPIALAKVMKIAKLIETEYAGKGVSLSGIGGVETGSDAAEFILLGADTVQVCTGVMIHGYELVHELAGGLQAFMGKHNFKSIAEFKGHALPYFTTHTDLVQRQRAAIAAKKARVGVANDAEWSGDTFVEQSQNMVAN</sequence>
<evidence type="ECO:0000313" key="5">
    <source>
        <dbReference type="EMBL" id="CAD8282993.1"/>
    </source>
</evidence>
<dbReference type="InterPro" id="IPR005720">
    <property type="entry name" value="Dihydroorotate_DH_cat"/>
</dbReference>
<dbReference type="AlphaFoldDB" id="A0A6U2CV10"/>
<dbReference type="InterPro" id="IPR013785">
    <property type="entry name" value="Aldolase_TIM"/>
</dbReference>
<feature type="domain" description="Dihydroorotate dehydrogenase catalytic" evidence="4">
    <location>
        <begin position="64"/>
        <end position="370"/>
    </location>
</feature>
<dbReference type="PANTHER" id="PTHR43073">
    <property type="entry name" value="DIHYDROPYRIMIDINE DEHYDROGENASE [NADP(+)]"/>
    <property type="match status" value="1"/>
</dbReference>
<evidence type="ECO:0000256" key="3">
    <source>
        <dbReference type="ARBA" id="ARBA00023002"/>
    </source>
</evidence>
<reference evidence="5" key="1">
    <citation type="submission" date="2021-01" db="EMBL/GenBank/DDBJ databases">
        <authorList>
            <person name="Corre E."/>
            <person name="Pelletier E."/>
            <person name="Niang G."/>
            <person name="Scheremetjew M."/>
            <person name="Finn R."/>
            <person name="Kale V."/>
            <person name="Holt S."/>
            <person name="Cochrane G."/>
            <person name="Meng A."/>
            <person name="Brown T."/>
            <person name="Cohen L."/>
        </authorList>
    </citation>
    <scope>NUCLEOTIDE SEQUENCE</scope>
    <source>
        <strain evidence="5">CCMP219</strain>
    </source>
</reference>
<organism evidence="5">
    <name type="scientific">Chlamydomonas euryale</name>
    <dbReference type="NCBI Taxonomy" id="1486919"/>
    <lineage>
        <taxon>Eukaryota</taxon>
        <taxon>Viridiplantae</taxon>
        <taxon>Chlorophyta</taxon>
        <taxon>core chlorophytes</taxon>
        <taxon>Chlorophyceae</taxon>
        <taxon>CS clade</taxon>
        <taxon>Chlamydomonadales</taxon>
        <taxon>Chlamydomonadaceae</taxon>
        <taxon>Chlamydomonas</taxon>
    </lineage>
</organism>
<dbReference type="GO" id="GO:0006212">
    <property type="term" value="P:uracil catabolic process"/>
    <property type="evidence" value="ECO:0007669"/>
    <property type="project" value="TreeGrafter"/>
</dbReference>
<dbReference type="CDD" id="cd02940">
    <property type="entry name" value="DHPD_FMN"/>
    <property type="match status" value="1"/>
</dbReference>
<dbReference type="SUPFAM" id="SSF51395">
    <property type="entry name" value="FMN-linked oxidoreductases"/>
    <property type="match status" value="1"/>
</dbReference>
<proteinExistence type="predicted"/>
<dbReference type="Pfam" id="PF01180">
    <property type="entry name" value="DHO_dh"/>
    <property type="match status" value="1"/>
</dbReference>
<name>A0A6U2CV10_9CHLO</name>
<dbReference type="PANTHER" id="PTHR43073:SF2">
    <property type="entry name" value="DIHYDROPYRIMIDINE DEHYDROGENASE [NADP(+)]"/>
    <property type="match status" value="1"/>
</dbReference>
<dbReference type="FunFam" id="3.20.20.70:FF:000121">
    <property type="entry name" value="Dihydropyrimidine dehydrogenase (NADP(+)), chloroplastic"/>
    <property type="match status" value="1"/>
</dbReference>
<gene>
    <name evidence="5" type="ORF">CEUR00632_LOCUS3028</name>
    <name evidence="6" type="ORF">CEUR00632_LOCUS3029</name>
</gene>
<evidence type="ECO:0000256" key="2">
    <source>
        <dbReference type="ARBA" id="ARBA00013004"/>
    </source>
</evidence>
<dbReference type="GO" id="GO:0019483">
    <property type="term" value="P:beta-alanine biosynthetic process"/>
    <property type="evidence" value="ECO:0007669"/>
    <property type="project" value="UniProtKB-UniPathway"/>
</dbReference>